<gene>
    <name evidence="1" type="ORF">DARMORV10_A09P56200.1</name>
</gene>
<dbReference type="AlphaFoldDB" id="A0A816PJB5"/>
<sequence length="33" mass="3942">MVVGVLHILKHYGAFINMAIWQNQRYSAYQFEL</sequence>
<reference evidence="1" key="1">
    <citation type="submission" date="2021-01" db="EMBL/GenBank/DDBJ databases">
        <authorList>
            <consortium name="Genoscope - CEA"/>
            <person name="William W."/>
        </authorList>
    </citation>
    <scope>NUCLEOTIDE SEQUENCE</scope>
</reference>
<dbReference type="EMBL" id="HG994363">
    <property type="protein sequence ID" value="CAF2049524.1"/>
    <property type="molecule type" value="Genomic_DNA"/>
</dbReference>
<evidence type="ECO:0000313" key="1">
    <source>
        <dbReference type="EMBL" id="CAF2049524.1"/>
    </source>
</evidence>
<name>A0A816PJB5_BRANA</name>
<proteinExistence type="predicted"/>
<dbReference type="Proteomes" id="UP001295469">
    <property type="component" value="Chromosome A09"/>
</dbReference>
<protein>
    <submittedName>
        <fullName evidence="1">(rape) hypothetical protein</fullName>
    </submittedName>
</protein>
<accession>A0A816PJB5</accession>
<organism evidence="1">
    <name type="scientific">Brassica napus</name>
    <name type="common">Rape</name>
    <dbReference type="NCBI Taxonomy" id="3708"/>
    <lineage>
        <taxon>Eukaryota</taxon>
        <taxon>Viridiplantae</taxon>
        <taxon>Streptophyta</taxon>
        <taxon>Embryophyta</taxon>
        <taxon>Tracheophyta</taxon>
        <taxon>Spermatophyta</taxon>
        <taxon>Magnoliopsida</taxon>
        <taxon>eudicotyledons</taxon>
        <taxon>Gunneridae</taxon>
        <taxon>Pentapetalae</taxon>
        <taxon>rosids</taxon>
        <taxon>malvids</taxon>
        <taxon>Brassicales</taxon>
        <taxon>Brassicaceae</taxon>
        <taxon>Brassiceae</taxon>
        <taxon>Brassica</taxon>
    </lineage>
</organism>